<feature type="domain" description="LysM" evidence="11">
    <location>
        <begin position="46"/>
        <end position="90"/>
    </location>
</feature>
<reference evidence="13 14" key="1">
    <citation type="journal article" date="2021" name="Int. J. Syst. Evol. Microbiol.">
        <title>Steroidobacter gossypii sp. nov., isolated from soil of cotton cropping field.</title>
        <authorList>
            <person name="Huang R."/>
            <person name="Yang S."/>
            <person name="Zhen C."/>
            <person name="Liu W."/>
        </authorList>
    </citation>
    <scope>NUCLEOTIDE SEQUENCE [LARGE SCALE GENOMIC DNA]</scope>
    <source>
        <strain evidence="13 14">S1-65</strain>
    </source>
</reference>
<organism evidence="13 14">
    <name type="scientific">Steroidobacter gossypii</name>
    <dbReference type="NCBI Taxonomy" id="2805490"/>
    <lineage>
        <taxon>Bacteria</taxon>
        <taxon>Pseudomonadati</taxon>
        <taxon>Pseudomonadota</taxon>
        <taxon>Gammaproteobacteria</taxon>
        <taxon>Steroidobacterales</taxon>
        <taxon>Steroidobacteraceae</taxon>
        <taxon>Steroidobacter</taxon>
    </lineage>
</organism>
<dbReference type="InterPro" id="IPR018392">
    <property type="entry name" value="LysM"/>
</dbReference>
<feature type="domain" description="L,D-TPase catalytic" evidence="12">
    <location>
        <begin position="102"/>
        <end position="243"/>
    </location>
</feature>
<keyword evidence="10" id="KW-0732">Signal</keyword>
<evidence type="ECO:0000313" key="14">
    <source>
        <dbReference type="Proteomes" id="UP000661077"/>
    </source>
</evidence>
<evidence type="ECO:0000256" key="10">
    <source>
        <dbReference type="SAM" id="SignalP"/>
    </source>
</evidence>
<dbReference type="Pfam" id="PF03734">
    <property type="entry name" value="YkuD"/>
    <property type="match status" value="1"/>
</dbReference>
<sequence length="341" mass="36819">MKSLPSKMRPLKTVLRAVLLLAAAPAALAATYTLPVGDDTVVGEVQKVVAAHEDTLLDIGRRYGVGYEEIVAANPGVDPWLPGAGTEVLIPSRYILPDGPREGIVVSLSEHRLFYFPPAKKGEAAVVHTYPISVGRMDWHTPLGLTRITSKREKPIWYPPKSVLDEHAAEGRPLPKAVPPGPDNPLGDYAMRLGIPGGAYLIHGTNRPSGVGMQVTHGCVRMFPEDIKELYPMVPVNTAVRLIDQPYKMGWRGGELFMEVHTPLEGSSAPDKHNLTNITKLLVAATQDRPNIGAAGVIDWAKAERTFELASGIPEPVMLRPATPAEDVPATVQVINDTAGR</sequence>
<dbReference type="PANTHER" id="PTHR30582:SF24">
    <property type="entry name" value="L,D-TRANSPEPTIDASE ERFK_SRFK-RELATED"/>
    <property type="match status" value="1"/>
</dbReference>
<dbReference type="PROSITE" id="PS52029">
    <property type="entry name" value="LD_TPASE"/>
    <property type="match status" value="1"/>
</dbReference>
<name>A0ABS1WVZ3_9GAMM</name>
<proteinExistence type="inferred from homology"/>
<dbReference type="Proteomes" id="UP000661077">
    <property type="component" value="Unassembled WGS sequence"/>
</dbReference>
<dbReference type="Gene3D" id="2.40.440.10">
    <property type="entry name" value="L,D-transpeptidase catalytic domain-like"/>
    <property type="match status" value="1"/>
</dbReference>
<dbReference type="InterPro" id="IPR036779">
    <property type="entry name" value="LysM_dom_sf"/>
</dbReference>
<dbReference type="InterPro" id="IPR038063">
    <property type="entry name" value="Transpep_catalytic_dom"/>
</dbReference>
<evidence type="ECO:0000256" key="8">
    <source>
        <dbReference type="ARBA" id="ARBA00023316"/>
    </source>
</evidence>
<comment type="caution">
    <text evidence="13">The sequence shown here is derived from an EMBL/GenBank/DDBJ whole genome shotgun (WGS) entry which is preliminary data.</text>
</comment>
<dbReference type="InterPro" id="IPR005490">
    <property type="entry name" value="LD_TPept_cat_dom"/>
</dbReference>
<evidence type="ECO:0000313" key="13">
    <source>
        <dbReference type="EMBL" id="MBM0105156.1"/>
    </source>
</evidence>
<gene>
    <name evidence="13" type="ORF">JM946_10360</name>
</gene>
<dbReference type="PROSITE" id="PS51782">
    <property type="entry name" value="LYSM"/>
    <property type="match status" value="1"/>
</dbReference>
<evidence type="ECO:0000256" key="1">
    <source>
        <dbReference type="ARBA" id="ARBA00004752"/>
    </source>
</evidence>
<evidence type="ECO:0000256" key="7">
    <source>
        <dbReference type="ARBA" id="ARBA00022984"/>
    </source>
</evidence>
<keyword evidence="6 9" id="KW-0133">Cell shape</keyword>
<dbReference type="InterPro" id="IPR050979">
    <property type="entry name" value="LD-transpeptidase"/>
</dbReference>
<dbReference type="EMBL" id="JAEVLS010000002">
    <property type="protein sequence ID" value="MBM0105156.1"/>
    <property type="molecule type" value="Genomic_DNA"/>
</dbReference>
<keyword evidence="7 9" id="KW-0573">Peptidoglycan synthesis</keyword>
<evidence type="ECO:0000259" key="11">
    <source>
        <dbReference type="PROSITE" id="PS51782"/>
    </source>
</evidence>
<dbReference type="PANTHER" id="PTHR30582">
    <property type="entry name" value="L,D-TRANSPEPTIDASE"/>
    <property type="match status" value="1"/>
</dbReference>
<evidence type="ECO:0000256" key="4">
    <source>
        <dbReference type="ARBA" id="ARBA00022679"/>
    </source>
</evidence>
<feature type="signal peptide" evidence="10">
    <location>
        <begin position="1"/>
        <end position="29"/>
    </location>
</feature>
<keyword evidence="14" id="KW-1185">Reference proteome</keyword>
<dbReference type="CDD" id="cd00118">
    <property type="entry name" value="LysM"/>
    <property type="match status" value="1"/>
</dbReference>
<keyword evidence="3" id="KW-0328">Glycosyltransferase</keyword>
<keyword evidence="8 9" id="KW-0961">Cell wall biogenesis/degradation</keyword>
<keyword evidence="5" id="KW-0378">Hydrolase</keyword>
<evidence type="ECO:0000256" key="5">
    <source>
        <dbReference type="ARBA" id="ARBA00022801"/>
    </source>
</evidence>
<feature type="chain" id="PRO_5045796885" evidence="10">
    <location>
        <begin position="30"/>
        <end position="341"/>
    </location>
</feature>
<evidence type="ECO:0000256" key="9">
    <source>
        <dbReference type="PROSITE-ProRule" id="PRU01373"/>
    </source>
</evidence>
<comment type="pathway">
    <text evidence="1 9">Cell wall biogenesis; peptidoglycan biosynthesis.</text>
</comment>
<feature type="active site" description="Nucleophile" evidence="9">
    <location>
        <position position="219"/>
    </location>
</feature>
<dbReference type="CDD" id="cd16913">
    <property type="entry name" value="YkuD_like"/>
    <property type="match status" value="1"/>
</dbReference>
<dbReference type="RefSeq" id="WP_203167216.1">
    <property type="nucleotide sequence ID" value="NZ_JAEVLS010000002.1"/>
</dbReference>
<keyword evidence="4" id="KW-0808">Transferase</keyword>
<evidence type="ECO:0000259" key="12">
    <source>
        <dbReference type="PROSITE" id="PS52029"/>
    </source>
</evidence>
<comment type="similarity">
    <text evidence="2">Belongs to the YkuD family.</text>
</comment>
<protein>
    <submittedName>
        <fullName evidence="13">L,D-transpeptidase family protein</fullName>
    </submittedName>
</protein>
<evidence type="ECO:0000256" key="6">
    <source>
        <dbReference type="ARBA" id="ARBA00022960"/>
    </source>
</evidence>
<feature type="active site" description="Proton donor/acceptor" evidence="9">
    <location>
        <position position="203"/>
    </location>
</feature>
<dbReference type="Gene3D" id="3.10.350.10">
    <property type="entry name" value="LysM domain"/>
    <property type="match status" value="1"/>
</dbReference>
<accession>A0ABS1WVZ3</accession>
<dbReference type="SUPFAM" id="SSF141523">
    <property type="entry name" value="L,D-transpeptidase catalytic domain-like"/>
    <property type="match status" value="1"/>
</dbReference>
<evidence type="ECO:0000256" key="2">
    <source>
        <dbReference type="ARBA" id="ARBA00005992"/>
    </source>
</evidence>
<evidence type="ECO:0000256" key="3">
    <source>
        <dbReference type="ARBA" id="ARBA00022676"/>
    </source>
</evidence>